<dbReference type="GO" id="GO:1990481">
    <property type="term" value="P:mRNA pseudouridine synthesis"/>
    <property type="evidence" value="ECO:0007669"/>
    <property type="project" value="TreeGrafter"/>
</dbReference>
<dbReference type="EMBL" id="PYSW02000036">
    <property type="protein sequence ID" value="KAG2377843.1"/>
    <property type="molecule type" value="Genomic_DNA"/>
</dbReference>
<protein>
    <recommendedName>
        <fullName evidence="4">tRNA pseudouridine(55) synthase</fullName>
    </recommendedName>
</protein>
<dbReference type="AlphaFoldDB" id="A0AA88GKK8"/>
<gene>
    <name evidence="2" type="ORF">C9374_008928</name>
</gene>
<proteinExistence type="predicted"/>
<feature type="compositionally biased region" description="Polar residues" evidence="1">
    <location>
        <begin position="1"/>
        <end position="12"/>
    </location>
</feature>
<feature type="compositionally biased region" description="Low complexity" evidence="1">
    <location>
        <begin position="23"/>
        <end position="43"/>
    </location>
</feature>
<reference evidence="2 3" key="1">
    <citation type="journal article" date="2018" name="BMC Genomics">
        <title>The genome of Naegleria lovaniensis, the basis for a comparative approach to unravel pathogenicity factors of the human pathogenic amoeba N. fowleri.</title>
        <authorList>
            <person name="Liechti N."/>
            <person name="Schurch N."/>
            <person name="Bruggmann R."/>
            <person name="Wittwer M."/>
        </authorList>
    </citation>
    <scope>NUCLEOTIDE SEQUENCE [LARGE SCALE GENOMIC DNA]</scope>
    <source>
        <strain evidence="2 3">ATCC 30569</strain>
    </source>
</reference>
<dbReference type="GO" id="GO:0006400">
    <property type="term" value="P:tRNA modification"/>
    <property type="evidence" value="ECO:0007669"/>
    <property type="project" value="TreeGrafter"/>
</dbReference>
<dbReference type="InterPro" id="IPR020103">
    <property type="entry name" value="PsdUridine_synth_cat_dom_sf"/>
</dbReference>
<dbReference type="RefSeq" id="XP_044545105.1">
    <property type="nucleotide sequence ID" value="XM_044699058.1"/>
</dbReference>
<comment type="caution">
    <text evidence="2">The sequence shown here is derived from an EMBL/GenBank/DDBJ whole genome shotgun (WGS) entry which is preliminary data.</text>
</comment>
<evidence type="ECO:0000313" key="2">
    <source>
        <dbReference type="EMBL" id="KAG2377843.1"/>
    </source>
</evidence>
<dbReference type="GeneID" id="68101382"/>
<keyword evidence="3" id="KW-1185">Reference proteome</keyword>
<accession>A0AA88GKK8</accession>
<evidence type="ECO:0000313" key="3">
    <source>
        <dbReference type="Proteomes" id="UP000816034"/>
    </source>
</evidence>
<evidence type="ECO:0008006" key="4">
    <source>
        <dbReference type="Google" id="ProtNLM"/>
    </source>
</evidence>
<feature type="region of interest" description="Disordered" evidence="1">
    <location>
        <begin position="1"/>
        <end position="43"/>
    </location>
</feature>
<dbReference type="PANTHER" id="PTHR13767:SF2">
    <property type="entry name" value="PSEUDOURIDYLATE SYNTHASE TRUB1"/>
    <property type="match status" value="1"/>
</dbReference>
<name>A0AA88GKK8_NAELO</name>
<dbReference type="SUPFAM" id="SSF55120">
    <property type="entry name" value="Pseudouridine synthase"/>
    <property type="match status" value="1"/>
</dbReference>
<dbReference type="GO" id="GO:0009982">
    <property type="term" value="F:pseudouridine synthase activity"/>
    <property type="evidence" value="ECO:0007669"/>
    <property type="project" value="InterPro"/>
</dbReference>
<sequence length="153" mass="17313">MNGSSILTNQEPQGHDLQPQVYTHSTNTTSSSSSIPQSFTNTSSSVNTRVFDSSMSLDHDLYYYKGMYSEEDDIPKRRIRIDRLECIGMDREKGQLSFSCTCSTGTYIRVLGYEIGHLLEVCGAYVVELYRSRIGSLSTMLRLKILEMNELSQ</sequence>
<evidence type="ECO:0000256" key="1">
    <source>
        <dbReference type="SAM" id="MobiDB-lite"/>
    </source>
</evidence>
<dbReference type="InterPro" id="IPR014780">
    <property type="entry name" value="tRNA_psdUridine_synth_TruB"/>
</dbReference>
<dbReference type="Proteomes" id="UP000816034">
    <property type="component" value="Unassembled WGS sequence"/>
</dbReference>
<dbReference type="PANTHER" id="PTHR13767">
    <property type="entry name" value="TRNA-PSEUDOURIDINE SYNTHASE"/>
    <property type="match status" value="1"/>
</dbReference>
<dbReference type="GO" id="GO:0003723">
    <property type="term" value="F:RNA binding"/>
    <property type="evidence" value="ECO:0007669"/>
    <property type="project" value="InterPro"/>
</dbReference>
<organism evidence="2 3">
    <name type="scientific">Naegleria lovaniensis</name>
    <name type="common">Amoeba</name>
    <dbReference type="NCBI Taxonomy" id="51637"/>
    <lineage>
        <taxon>Eukaryota</taxon>
        <taxon>Discoba</taxon>
        <taxon>Heterolobosea</taxon>
        <taxon>Tetramitia</taxon>
        <taxon>Eutetramitia</taxon>
        <taxon>Vahlkampfiidae</taxon>
        <taxon>Naegleria</taxon>
    </lineage>
</organism>
<dbReference type="Gene3D" id="3.30.2350.10">
    <property type="entry name" value="Pseudouridine synthase"/>
    <property type="match status" value="1"/>
</dbReference>